<dbReference type="GO" id="GO:0043565">
    <property type="term" value="F:sequence-specific DNA binding"/>
    <property type="evidence" value="ECO:0007669"/>
    <property type="project" value="InterPro"/>
</dbReference>
<dbReference type="PANTHER" id="PTHR43280">
    <property type="entry name" value="ARAC-FAMILY TRANSCRIPTIONAL REGULATOR"/>
    <property type="match status" value="1"/>
</dbReference>
<dbReference type="AlphaFoldDB" id="A0A9X4KD81"/>
<dbReference type="PRINTS" id="PR00032">
    <property type="entry name" value="HTHARAC"/>
</dbReference>
<dbReference type="GO" id="GO:0003700">
    <property type="term" value="F:DNA-binding transcription factor activity"/>
    <property type="evidence" value="ECO:0007669"/>
    <property type="project" value="InterPro"/>
</dbReference>
<feature type="transmembrane region" description="Helical" evidence="4">
    <location>
        <begin position="23"/>
        <end position="44"/>
    </location>
</feature>
<evidence type="ECO:0000313" key="7">
    <source>
        <dbReference type="Proteomes" id="UP001153387"/>
    </source>
</evidence>
<evidence type="ECO:0000313" key="6">
    <source>
        <dbReference type="EMBL" id="MDG0789881.1"/>
    </source>
</evidence>
<dbReference type="InterPro" id="IPR009057">
    <property type="entry name" value="Homeodomain-like_sf"/>
</dbReference>
<proteinExistence type="predicted"/>
<keyword evidence="1" id="KW-0805">Transcription regulation</keyword>
<dbReference type="InterPro" id="IPR020449">
    <property type="entry name" value="Tscrpt_reg_AraC-type_HTH"/>
</dbReference>
<name>A0A9X4KD81_9BACL</name>
<dbReference type="PANTHER" id="PTHR43280:SF34">
    <property type="entry name" value="ARAC-FAMILY TRANSCRIPTIONAL REGULATOR"/>
    <property type="match status" value="1"/>
</dbReference>
<keyword evidence="7" id="KW-1185">Reference proteome</keyword>
<evidence type="ECO:0000256" key="2">
    <source>
        <dbReference type="ARBA" id="ARBA00023125"/>
    </source>
</evidence>
<evidence type="ECO:0000256" key="3">
    <source>
        <dbReference type="ARBA" id="ARBA00023163"/>
    </source>
</evidence>
<dbReference type="RefSeq" id="WP_277563768.1">
    <property type="nucleotide sequence ID" value="NZ_JAPDHZ010000002.1"/>
</dbReference>
<dbReference type="InterPro" id="IPR018060">
    <property type="entry name" value="HTH_AraC"/>
</dbReference>
<accession>A0A9X4KD81</accession>
<evidence type="ECO:0000259" key="5">
    <source>
        <dbReference type="PROSITE" id="PS01124"/>
    </source>
</evidence>
<dbReference type="Gene3D" id="3.30.450.20">
    <property type="entry name" value="PAS domain"/>
    <property type="match status" value="1"/>
</dbReference>
<dbReference type="PROSITE" id="PS01124">
    <property type="entry name" value="HTH_ARAC_FAMILY_2"/>
    <property type="match status" value="1"/>
</dbReference>
<keyword evidence="3" id="KW-0804">Transcription</keyword>
<dbReference type="SUPFAM" id="SSF46689">
    <property type="entry name" value="Homeodomain-like"/>
    <property type="match status" value="1"/>
</dbReference>
<feature type="transmembrane region" description="Helical" evidence="4">
    <location>
        <begin position="308"/>
        <end position="328"/>
    </location>
</feature>
<evidence type="ECO:0000256" key="1">
    <source>
        <dbReference type="ARBA" id="ARBA00023015"/>
    </source>
</evidence>
<dbReference type="Gene3D" id="1.10.10.60">
    <property type="entry name" value="Homeodomain-like"/>
    <property type="match status" value="2"/>
</dbReference>
<dbReference type="Proteomes" id="UP001153387">
    <property type="component" value="Unassembled WGS sequence"/>
</dbReference>
<keyword evidence="4" id="KW-0472">Membrane</keyword>
<evidence type="ECO:0000256" key="4">
    <source>
        <dbReference type="SAM" id="Phobius"/>
    </source>
</evidence>
<keyword evidence="4" id="KW-0812">Transmembrane</keyword>
<keyword evidence="4" id="KW-1133">Transmembrane helix</keyword>
<dbReference type="SMART" id="SM00342">
    <property type="entry name" value="HTH_ARAC"/>
    <property type="match status" value="1"/>
</dbReference>
<keyword evidence="2" id="KW-0238">DNA-binding</keyword>
<dbReference type="EMBL" id="JAPDHZ010000002">
    <property type="protein sequence ID" value="MDG0789881.1"/>
    <property type="molecule type" value="Genomic_DNA"/>
</dbReference>
<dbReference type="Pfam" id="PF12833">
    <property type="entry name" value="HTH_18"/>
    <property type="match status" value="1"/>
</dbReference>
<comment type="caution">
    <text evidence="6">The sequence shown here is derived from an EMBL/GenBank/DDBJ whole genome shotgun (WGS) entry which is preliminary data.</text>
</comment>
<organism evidence="6 7">
    <name type="scientific">Cohnella ginsengisoli</name>
    <dbReference type="NCBI Taxonomy" id="425004"/>
    <lineage>
        <taxon>Bacteria</taxon>
        <taxon>Bacillati</taxon>
        <taxon>Bacillota</taxon>
        <taxon>Bacilli</taxon>
        <taxon>Bacillales</taxon>
        <taxon>Paenibacillaceae</taxon>
        <taxon>Cohnella</taxon>
    </lineage>
</organism>
<sequence length="782" mass="88429">MNDAGDPMSLFPAIRSRKYLQRIWLSVTLLTVVLLLTTAFSIMYTSERTVLRVQQRANAKVLSQIRYNVAQLNEIVADSAQTLYQNGDVKILRYAKTDDEFMYQRIAALDTFVGTSSFLHSIFVYNGNMNRFYIGNGNIRALKEPYEKKFSALLTDSRRTPKLRLLPIDLNEPGVGFGKVDFFSYILFDPSTKEGLDDALILNIKSTWLFDNLALIAQEDAGRSGEAYLMDGSGKILSAGTELEPDVSRMAERLGPVAAREETSGYKVIETGGSKQFVTYMQAGLQDWTLIYSQPYAEVVGQVQRLRYTTLLLTVLFLVLALCVAVVVSKRLYRPVEQLFRSVISNTPDAMVREAPMQDEMTFLSGLYDHMADRLKRADSNLTENRWILKRFTLRQLVQESALRTPEQWDKEAKENGLAVDASGGYTVCVARAEDASSLLLRQPDDLRLYHYAISNIAEEIVSREFAIEVVDLKPDHLVFLVQRREAGFDRLPALLEEVQLVVKQYYRLTFGVAVGEPTGDCRELSAAYAKALNLSLYKWFYGRGAILTPEMAHKPEGGGGDATIPSELERKLAEAIRSGNADAADAAIDRIFEIVATASYDDCIHALSYLAIVIKRTVSEANANKLKPISHDLYRFHTAVLEQETLEDAKHTFQRTLRELCSFRQEARESDSNSFMIETIKEIVRANYKDLNLSLQSVADLLKMSSVYVGRLFKKAEGLSLADYINEVRLEQTMQLLEKGNYTVNEIMEQTGFSNQSHFFRSFKKKFGTTPREYRLKKSLS</sequence>
<reference evidence="6 7" key="1">
    <citation type="submission" date="2022-10" db="EMBL/GenBank/DDBJ databases">
        <title>Comparative genomic analysis of Cohnella hashimotonis sp. nov., isolated from the International Space Station.</title>
        <authorList>
            <person name="Simpson A."/>
            <person name="Venkateswaran K."/>
        </authorList>
    </citation>
    <scope>NUCLEOTIDE SEQUENCE [LARGE SCALE GENOMIC DNA]</scope>
    <source>
        <strain evidence="6 7">DSM 18997</strain>
    </source>
</reference>
<gene>
    <name evidence="6" type="ORF">OMP38_02735</name>
</gene>
<protein>
    <submittedName>
        <fullName evidence="6">AraC family transcriptional regulator</fullName>
    </submittedName>
</protein>
<feature type="domain" description="HTH araC/xylS-type" evidence="5">
    <location>
        <begin position="679"/>
        <end position="778"/>
    </location>
</feature>